<dbReference type="InterPro" id="IPR001789">
    <property type="entry name" value="Sig_transdc_resp-reg_receiver"/>
</dbReference>
<organism evidence="10 11">
    <name type="scientific">Pseudomonas flexibilis</name>
    <dbReference type="NCBI Taxonomy" id="706570"/>
    <lineage>
        <taxon>Bacteria</taxon>
        <taxon>Pseudomonadati</taxon>
        <taxon>Pseudomonadota</taxon>
        <taxon>Gammaproteobacteria</taxon>
        <taxon>Pseudomonadales</taxon>
        <taxon>Pseudomonadaceae</taxon>
        <taxon>Pseudomonas</taxon>
    </lineage>
</organism>
<keyword evidence="10" id="KW-0808">Transferase</keyword>
<gene>
    <name evidence="10" type="ORF">PT85_09855</name>
</gene>
<dbReference type="Pfam" id="PF07696">
    <property type="entry name" value="7TMR-DISMED2"/>
    <property type="match status" value="1"/>
</dbReference>
<dbReference type="Pfam" id="PF00072">
    <property type="entry name" value="Response_reg"/>
    <property type="match status" value="2"/>
</dbReference>
<dbReference type="GO" id="GO:0000155">
    <property type="term" value="F:phosphorelay sensor kinase activity"/>
    <property type="evidence" value="ECO:0007669"/>
    <property type="project" value="InterPro"/>
</dbReference>
<dbReference type="Pfam" id="PF02518">
    <property type="entry name" value="HATPase_c"/>
    <property type="match status" value="1"/>
</dbReference>
<keyword evidence="6" id="KW-0472">Membrane</keyword>
<keyword evidence="3 5" id="KW-0597">Phosphoprotein</keyword>
<feature type="transmembrane region" description="Helical" evidence="6">
    <location>
        <begin position="235"/>
        <end position="253"/>
    </location>
</feature>
<name>A0A0B3BV09_9PSED</name>
<dbReference type="Pfam" id="PF00512">
    <property type="entry name" value="HisKA"/>
    <property type="match status" value="1"/>
</dbReference>
<evidence type="ECO:0000256" key="5">
    <source>
        <dbReference type="PROSITE-ProRule" id="PRU00169"/>
    </source>
</evidence>
<feature type="transmembrane region" description="Helical" evidence="6">
    <location>
        <begin position="350"/>
        <end position="371"/>
    </location>
</feature>
<dbReference type="SMART" id="SM00387">
    <property type="entry name" value="HATPase_c"/>
    <property type="match status" value="1"/>
</dbReference>
<keyword evidence="11" id="KW-1185">Reference proteome</keyword>
<keyword evidence="6" id="KW-0812">Transmembrane</keyword>
<feature type="domain" description="Response regulatory" evidence="9">
    <location>
        <begin position="639"/>
        <end position="761"/>
    </location>
</feature>
<evidence type="ECO:0000256" key="4">
    <source>
        <dbReference type="ARBA" id="ARBA00023012"/>
    </source>
</evidence>
<feature type="modified residue" description="4-aspartylphosphate" evidence="5">
    <location>
        <position position="834"/>
    </location>
</feature>
<dbReference type="InterPro" id="IPR011006">
    <property type="entry name" value="CheY-like_superfamily"/>
</dbReference>
<feature type="domain" description="Histidine kinase" evidence="8">
    <location>
        <begin position="405"/>
        <end position="621"/>
    </location>
</feature>
<dbReference type="SMART" id="SM00448">
    <property type="entry name" value="REC"/>
    <property type="match status" value="2"/>
</dbReference>
<dbReference type="InterPro" id="IPR003594">
    <property type="entry name" value="HATPase_dom"/>
</dbReference>
<feature type="transmembrane region" description="Helical" evidence="6">
    <location>
        <begin position="265"/>
        <end position="283"/>
    </location>
</feature>
<protein>
    <recommendedName>
        <fullName evidence="2">histidine kinase</fullName>
        <ecNumber evidence="2">2.7.13.3</ecNumber>
    </recommendedName>
</protein>
<feature type="transmembrane region" description="Helical" evidence="6">
    <location>
        <begin position="322"/>
        <end position="344"/>
    </location>
</feature>
<evidence type="ECO:0000259" key="8">
    <source>
        <dbReference type="PROSITE" id="PS50109"/>
    </source>
</evidence>
<evidence type="ECO:0000313" key="10">
    <source>
        <dbReference type="EMBL" id="KHO64504.1"/>
    </source>
</evidence>
<dbReference type="PROSITE" id="PS50109">
    <property type="entry name" value="HIS_KIN"/>
    <property type="match status" value="1"/>
</dbReference>
<dbReference type="InterPro" id="IPR036890">
    <property type="entry name" value="HATPase_C_sf"/>
</dbReference>
<dbReference type="Gene3D" id="1.10.287.130">
    <property type="match status" value="1"/>
</dbReference>
<evidence type="ECO:0000256" key="6">
    <source>
        <dbReference type="SAM" id="Phobius"/>
    </source>
</evidence>
<dbReference type="PROSITE" id="PS50110">
    <property type="entry name" value="RESPONSE_REGULATORY"/>
    <property type="match status" value="2"/>
</dbReference>
<dbReference type="InterPro" id="IPR011622">
    <property type="entry name" value="7TMR_DISM_rcpt_extracell_dom2"/>
</dbReference>
<dbReference type="InterPro" id="IPR011623">
    <property type="entry name" value="7TMR_DISM_rcpt_extracell_dom1"/>
</dbReference>
<feature type="chain" id="PRO_5002098520" description="histidine kinase" evidence="7">
    <location>
        <begin position="23"/>
        <end position="916"/>
    </location>
</feature>
<evidence type="ECO:0000256" key="3">
    <source>
        <dbReference type="ARBA" id="ARBA00022553"/>
    </source>
</evidence>
<dbReference type="SUPFAM" id="SSF47384">
    <property type="entry name" value="Homodimeric domain of signal transducing histidine kinase"/>
    <property type="match status" value="1"/>
</dbReference>
<evidence type="ECO:0000256" key="2">
    <source>
        <dbReference type="ARBA" id="ARBA00012438"/>
    </source>
</evidence>
<dbReference type="Gene3D" id="2.60.40.2380">
    <property type="match status" value="1"/>
</dbReference>
<dbReference type="SUPFAM" id="SSF55874">
    <property type="entry name" value="ATPase domain of HSP90 chaperone/DNA topoisomerase II/histidine kinase"/>
    <property type="match status" value="1"/>
</dbReference>
<keyword evidence="6" id="KW-1133">Transmembrane helix</keyword>
<feature type="signal peptide" evidence="7">
    <location>
        <begin position="1"/>
        <end position="22"/>
    </location>
</feature>
<evidence type="ECO:0000256" key="1">
    <source>
        <dbReference type="ARBA" id="ARBA00000085"/>
    </source>
</evidence>
<feature type="transmembrane region" description="Helical" evidence="6">
    <location>
        <begin position="201"/>
        <end position="223"/>
    </location>
</feature>
<feature type="transmembrane region" description="Helical" evidence="6">
    <location>
        <begin position="289"/>
        <end position="310"/>
    </location>
</feature>
<dbReference type="AlphaFoldDB" id="A0A0B3BV09"/>
<accession>A0A0B3BV09</accession>
<feature type="transmembrane region" description="Helical" evidence="6">
    <location>
        <begin position="173"/>
        <end position="194"/>
    </location>
</feature>
<dbReference type="Proteomes" id="UP000030980">
    <property type="component" value="Unassembled WGS sequence"/>
</dbReference>
<dbReference type="Pfam" id="PF07695">
    <property type="entry name" value="7TMR-DISM_7TM"/>
    <property type="match status" value="1"/>
</dbReference>
<keyword evidence="4" id="KW-0902">Two-component regulatory system</keyword>
<comment type="caution">
    <text evidence="10">The sequence shown here is derived from an EMBL/GenBank/DDBJ whole genome shotgun (WGS) entry which is preliminary data.</text>
</comment>
<evidence type="ECO:0000259" key="9">
    <source>
        <dbReference type="PROSITE" id="PS50110"/>
    </source>
</evidence>
<dbReference type="SMART" id="SM00388">
    <property type="entry name" value="HisKA"/>
    <property type="match status" value="1"/>
</dbReference>
<feature type="domain" description="Response regulatory" evidence="9">
    <location>
        <begin position="785"/>
        <end position="904"/>
    </location>
</feature>
<evidence type="ECO:0000256" key="7">
    <source>
        <dbReference type="SAM" id="SignalP"/>
    </source>
</evidence>
<comment type="catalytic activity">
    <reaction evidence="1">
        <text>ATP + protein L-histidine = ADP + protein N-phospho-L-histidine.</text>
        <dbReference type="EC" id="2.7.13.3"/>
    </reaction>
</comment>
<keyword evidence="10" id="KW-0418">Kinase</keyword>
<dbReference type="Gene3D" id="3.30.565.10">
    <property type="entry name" value="Histidine kinase-like ATPase, C-terminal domain"/>
    <property type="match status" value="1"/>
</dbReference>
<dbReference type="Gene3D" id="3.40.50.2300">
    <property type="match status" value="2"/>
</dbReference>
<reference evidence="10 11" key="1">
    <citation type="submission" date="2014-11" db="EMBL/GenBank/DDBJ databases">
        <title>Genome sequence of Pseudomonas tuomuerensis JCM 14085.</title>
        <authorList>
            <person name="Shin S.-K."/>
            <person name="Yi H."/>
        </authorList>
    </citation>
    <scope>NUCLEOTIDE SEQUENCE [LARGE SCALE GENOMIC DNA]</scope>
    <source>
        <strain evidence="10 11">JCM 14085</strain>
    </source>
</reference>
<dbReference type="CDD" id="cd17546">
    <property type="entry name" value="REC_hyHK_CKI1_RcsC-like"/>
    <property type="match status" value="2"/>
</dbReference>
<feature type="modified residue" description="4-aspartylphosphate" evidence="5">
    <location>
        <position position="693"/>
    </location>
</feature>
<dbReference type="InterPro" id="IPR036097">
    <property type="entry name" value="HisK_dim/P_sf"/>
</dbReference>
<evidence type="ECO:0000313" key="11">
    <source>
        <dbReference type="Proteomes" id="UP000030980"/>
    </source>
</evidence>
<dbReference type="SUPFAM" id="SSF52172">
    <property type="entry name" value="CheY-like"/>
    <property type="match status" value="2"/>
</dbReference>
<dbReference type="InterPro" id="IPR005467">
    <property type="entry name" value="His_kinase_dom"/>
</dbReference>
<dbReference type="GO" id="GO:0071474">
    <property type="term" value="P:cellular hyperosmotic response"/>
    <property type="evidence" value="ECO:0007669"/>
    <property type="project" value="TreeGrafter"/>
</dbReference>
<keyword evidence="7" id="KW-0732">Signal</keyword>
<proteinExistence type="predicted"/>
<dbReference type="EMBL" id="JTAK01000004">
    <property type="protein sequence ID" value="KHO64504.1"/>
    <property type="molecule type" value="Genomic_DNA"/>
</dbReference>
<sequence length="916" mass="101001">MQQSRRVIAVLMALLLSLLATATLAAAHAEPALRWSLFDDTSGRLALDDVRKAPFRPLASASFSRPPSPGALWLHVSLPPLDAPRWLWLLAPKAQEIDYFLFERGEPITHFTSGERHPQQAEVIRAGQAYFVRLPYDGQAREVYLRLGSYHALRGWMQVLDEQALISHGQPSYLNGALIGALFALLVYCLIYAGITRSLSFVWLAALHASLLICAMAHLGLLMEFSRRLGVPQTLIGDLFALLGLLGLQLFARDFFSSPSVLERLLQRATLWLTALPFLLLVYPPLAHWFSPLMYLALLTVPAVVGYLAGRRYRAGQVAVGQVGLAMLLQFFTILLVMPVMLGLAQLPHVALVASIYVALGMAGVLLCLALRQRQHRDAMQRAQARTDDAVNRAELRTKADFLAKISHEIRTPMNGVLGMSELLLGTQLSSKQRDYVQTIHGAGNELLILINEILDISRLESGQIELDDVAFDLGALIEDCLGMFRARAEQQKIELIGFVQPQLPRVIAGDPTRLRQVLVSLLDNAFRQTQDGEILLAAALDGEQLRITVQDSGAPLPESERQALLNAALHSPDLLSASRNGGRLGLIIARQLTLLMEGEFGVQAGELRGNTLSLSLPLDAAQLRQAPGDLHEPLHDARVLIVDDNEICRKVLVQQCAAWGMQAVAVASGREALAMLRTRAHLQNDFDLVLLDHDMPGMSGLQLAARIKEDPHLNRDILLIMLTGVNSAPSKVIARNAGIRRILAKPVAGYTLKATLAEELGRSPQQPASPSMPAELPPLPSDFRVLVAEDNSISTKVIRGMLRKLNLEPDTVSNGEEALAALREQHYDLVLMDCEMPVMDGFTATRELREWEAREQRPRTPVVALTAHILGEHKDRARLCGMDGHIAKPVELSQLRELLNHWVLERDLHRHALSG</sequence>
<dbReference type="STRING" id="706570.PT85_09855"/>
<dbReference type="PANTHER" id="PTHR45339:SF1">
    <property type="entry name" value="HYBRID SIGNAL TRANSDUCTION HISTIDINE KINASE J"/>
    <property type="match status" value="1"/>
</dbReference>
<dbReference type="PANTHER" id="PTHR45339">
    <property type="entry name" value="HYBRID SIGNAL TRANSDUCTION HISTIDINE KINASE J"/>
    <property type="match status" value="1"/>
</dbReference>
<dbReference type="CDD" id="cd00082">
    <property type="entry name" value="HisKA"/>
    <property type="match status" value="1"/>
</dbReference>
<dbReference type="EC" id="2.7.13.3" evidence="2"/>
<dbReference type="InterPro" id="IPR003661">
    <property type="entry name" value="HisK_dim/P_dom"/>
</dbReference>